<dbReference type="EMBL" id="GBRH01176719">
    <property type="protein sequence ID" value="JAE21177.1"/>
    <property type="molecule type" value="Transcribed_RNA"/>
</dbReference>
<dbReference type="AlphaFoldDB" id="A0A0A9G9P1"/>
<accession>A0A0A9G9P1</accession>
<proteinExistence type="predicted"/>
<sequence length="25" mass="2837">MSENILLQYQSFLYVTRNCGEGATV</sequence>
<evidence type="ECO:0000313" key="1">
    <source>
        <dbReference type="EMBL" id="JAE21177.1"/>
    </source>
</evidence>
<organism evidence="1">
    <name type="scientific">Arundo donax</name>
    <name type="common">Giant reed</name>
    <name type="synonym">Donax arundinaceus</name>
    <dbReference type="NCBI Taxonomy" id="35708"/>
    <lineage>
        <taxon>Eukaryota</taxon>
        <taxon>Viridiplantae</taxon>
        <taxon>Streptophyta</taxon>
        <taxon>Embryophyta</taxon>
        <taxon>Tracheophyta</taxon>
        <taxon>Spermatophyta</taxon>
        <taxon>Magnoliopsida</taxon>
        <taxon>Liliopsida</taxon>
        <taxon>Poales</taxon>
        <taxon>Poaceae</taxon>
        <taxon>PACMAD clade</taxon>
        <taxon>Arundinoideae</taxon>
        <taxon>Arundineae</taxon>
        <taxon>Arundo</taxon>
    </lineage>
</organism>
<reference evidence="1" key="1">
    <citation type="submission" date="2014-09" db="EMBL/GenBank/DDBJ databases">
        <authorList>
            <person name="Magalhaes I.L.F."/>
            <person name="Oliveira U."/>
            <person name="Santos F.R."/>
            <person name="Vidigal T.H.D.A."/>
            <person name="Brescovit A.D."/>
            <person name="Santos A.J."/>
        </authorList>
    </citation>
    <scope>NUCLEOTIDE SEQUENCE</scope>
    <source>
        <tissue evidence="1">Shoot tissue taken approximately 20 cm above the soil surface</tissue>
    </source>
</reference>
<name>A0A0A9G9P1_ARUDO</name>
<reference evidence="1" key="2">
    <citation type="journal article" date="2015" name="Data Brief">
        <title>Shoot transcriptome of the giant reed, Arundo donax.</title>
        <authorList>
            <person name="Barrero R.A."/>
            <person name="Guerrero F.D."/>
            <person name="Moolhuijzen P."/>
            <person name="Goolsby J.A."/>
            <person name="Tidwell J."/>
            <person name="Bellgard S.E."/>
            <person name="Bellgard M.I."/>
        </authorList>
    </citation>
    <scope>NUCLEOTIDE SEQUENCE</scope>
    <source>
        <tissue evidence="1">Shoot tissue taken approximately 20 cm above the soil surface</tissue>
    </source>
</reference>
<protein>
    <submittedName>
        <fullName evidence="1">Uncharacterized protein</fullName>
    </submittedName>
</protein>